<evidence type="ECO:0000313" key="3">
    <source>
        <dbReference type="EMBL" id="QJW36729.1"/>
    </source>
</evidence>
<dbReference type="Gene3D" id="2.60.120.260">
    <property type="entry name" value="Galactose-binding domain-like"/>
    <property type="match status" value="1"/>
</dbReference>
<organism evidence="3 4">
    <name type="scientific">Cellulosimicrobium protaetiae</name>
    <dbReference type="NCBI Taxonomy" id="2587808"/>
    <lineage>
        <taxon>Bacteria</taxon>
        <taxon>Bacillati</taxon>
        <taxon>Actinomycetota</taxon>
        <taxon>Actinomycetes</taxon>
        <taxon>Micrococcales</taxon>
        <taxon>Promicromonosporaceae</taxon>
        <taxon>Cellulosimicrobium</taxon>
    </lineage>
</organism>
<dbReference type="KEGG" id="cprt:FIC82_011545"/>
<name>A0A6M5UJ74_9MICO</name>
<feature type="region of interest" description="Disordered" evidence="1">
    <location>
        <begin position="41"/>
        <end position="68"/>
    </location>
</feature>
<dbReference type="Proteomes" id="UP000451354">
    <property type="component" value="Chromosome"/>
</dbReference>
<feature type="compositionally biased region" description="Basic and acidic residues" evidence="1">
    <location>
        <begin position="435"/>
        <end position="449"/>
    </location>
</feature>
<dbReference type="SUPFAM" id="SSF75005">
    <property type="entry name" value="Arabinanase/levansucrase/invertase"/>
    <property type="match status" value="1"/>
</dbReference>
<gene>
    <name evidence="3" type="ORF">FIC82_011545</name>
</gene>
<keyword evidence="2" id="KW-0732">Signal</keyword>
<proteinExistence type="predicted"/>
<dbReference type="PANTHER" id="PTHR22925">
    <property type="entry name" value="GLYCOSYL HYDROLASE 43 FAMILY MEMBER"/>
    <property type="match status" value="1"/>
</dbReference>
<dbReference type="InterPro" id="IPR008979">
    <property type="entry name" value="Galactose-bd-like_sf"/>
</dbReference>
<feature type="region of interest" description="Disordered" evidence="1">
    <location>
        <begin position="431"/>
        <end position="452"/>
    </location>
</feature>
<feature type="signal peptide" evidence="2">
    <location>
        <begin position="1"/>
        <end position="40"/>
    </location>
</feature>
<dbReference type="InterPro" id="IPR023296">
    <property type="entry name" value="Glyco_hydro_beta-prop_sf"/>
</dbReference>
<reference evidence="3 4" key="1">
    <citation type="journal article" date="2022" name="Int. J. Syst. Evol. Microbiol.">
        <title>Cellulosimicrobium protaetiae sp. nov., isolated from the gut of the larva of Protaetia brevitarsis seulensis.</title>
        <authorList>
            <person name="Le Han H."/>
            <person name="Nguyen T.T.H."/>
            <person name="Li Z."/>
            <person name="Shin N.R."/>
            <person name="Kim S.G."/>
        </authorList>
    </citation>
    <scope>NUCLEOTIDE SEQUENCE [LARGE SCALE GENOMIC DNA]</scope>
    <source>
        <strain evidence="3 4">BI34</strain>
    </source>
</reference>
<dbReference type="RefSeq" id="WP_154798642.1">
    <property type="nucleotide sequence ID" value="NZ_CP052757.1"/>
</dbReference>
<evidence type="ECO:0000313" key="4">
    <source>
        <dbReference type="Proteomes" id="UP000451354"/>
    </source>
</evidence>
<evidence type="ECO:0000256" key="2">
    <source>
        <dbReference type="SAM" id="SignalP"/>
    </source>
</evidence>
<accession>A0A6M5UJ74</accession>
<feature type="chain" id="PRO_5026747634" description="F5/8 type C domain-containing protein" evidence="2">
    <location>
        <begin position="41"/>
        <end position="861"/>
    </location>
</feature>
<dbReference type="SUPFAM" id="SSF49785">
    <property type="entry name" value="Galactose-binding domain-like"/>
    <property type="match status" value="1"/>
</dbReference>
<keyword evidence="4" id="KW-1185">Reference proteome</keyword>
<dbReference type="AlphaFoldDB" id="A0A6M5UJ74"/>
<dbReference type="PANTHER" id="PTHR22925:SF3">
    <property type="entry name" value="GLYCOSYL HYDROLASE FAMILY PROTEIN 43"/>
    <property type="match status" value="1"/>
</dbReference>
<dbReference type="Gene3D" id="2.115.10.20">
    <property type="entry name" value="Glycosyl hydrolase domain, family 43"/>
    <property type="match status" value="1"/>
</dbReference>
<dbReference type="OrthoDB" id="231241at2"/>
<dbReference type="EMBL" id="CP052757">
    <property type="protein sequence ID" value="QJW36729.1"/>
    <property type="molecule type" value="Genomic_DNA"/>
</dbReference>
<evidence type="ECO:0000256" key="1">
    <source>
        <dbReference type="SAM" id="MobiDB-lite"/>
    </source>
</evidence>
<sequence length="861" mass="90975">MPAAAPDRRPPRHRRRPGPIHAAATALAVGATLAVAPATAATAPTTTPVATTASPGAAAGTVPAPDGTVWTDTDGDAIRAHGGSVVTVREAEVGLDITGDGNTDQEVHLWYGEDKTHATRPVDGVRGYWSTDLTTWHDMGLVLPSHQQLTLRVNAAGTAVEVDPAKVEALKAVANKTAPDATSTQAQIDAAKDVVAPYVATWADEAAGVAATYDETALSNATYRLNGNINIMERPKMLWNAKTRKFVIIYHADGPLPDNADLVRWVRAGGDPADRNIGSRYSRAEIGFATSDTPWGPFKLVSTTKMNWAQGVPNTGREGDSRDMTVFQDAGEHAVDPVADDAYAVYSSEMNKWMYVSRLNAEYTGPLAEGDHAVLGEDFSHRVLPDFSREASSVFKHDGWYYMLTSGTDGWASTPVVGYRSRSMITPTEAVVGNNDRHPSTGQWERLEPRNPCVGDAARTGVGTADPTRCFDSQPTFVLTIDQEEGRFAYMGDRWAVDAGTGSAGEGSRYVWAPIQVSDDGRVTVENVGDWDPANTTLFHPLEPVEPLSFTAHVDERDTFDPTFDVTVDGNRYDGLAADWSTTSLDAAFAARGTHALVGHVAGDGPLAGRYVTATVQVDGPVDVCREPGTTVSASFHQTEWGTMPAALACDGDPATAWSTWAGGTGKKDRVTFTATAAQAWSVDAVHLTNTEGTITGVTVEHRDADGRWLPTTASAVTPGPNGSRTSVAFDAVTTDSLRLTFDTPGSYLKIGELTIPGTVPAPEPGLAVVAHAEVRCLAGSAYVAVRATNDDTVPVDVTLTTPFGSRTVAAVAPGKNAYQSFATRAVGTGAHAVTVTASAVVDGERVDVRHDLTTSAAHCG</sequence>
<evidence type="ECO:0008006" key="5">
    <source>
        <dbReference type="Google" id="ProtNLM"/>
    </source>
</evidence>
<protein>
    <recommendedName>
        <fullName evidence="5">F5/8 type C domain-containing protein</fullName>
    </recommendedName>
</protein>
<dbReference type="CDD" id="cd18825">
    <property type="entry name" value="GH43_CtGH43-like"/>
    <property type="match status" value="1"/>
</dbReference>